<dbReference type="AlphaFoldDB" id="X0WWU8"/>
<dbReference type="PROSITE" id="PS51371">
    <property type="entry name" value="CBS"/>
    <property type="match status" value="1"/>
</dbReference>
<reference evidence="3" key="1">
    <citation type="journal article" date="2014" name="Front. Microbiol.">
        <title>High frequency of phylogenetically diverse reductive dehalogenase-homologous genes in deep subseafloor sedimentary metagenomes.</title>
        <authorList>
            <person name="Kawai M."/>
            <person name="Futagami T."/>
            <person name="Toyoda A."/>
            <person name="Takaki Y."/>
            <person name="Nishi S."/>
            <person name="Hori S."/>
            <person name="Arai W."/>
            <person name="Tsubouchi T."/>
            <person name="Morono Y."/>
            <person name="Uchiyama I."/>
            <person name="Ito T."/>
            <person name="Fujiyama A."/>
            <person name="Inagaki F."/>
            <person name="Takami H."/>
        </authorList>
    </citation>
    <scope>NUCLEOTIDE SEQUENCE</scope>
    <source>
        <strain evidence="3">Expedition CK06-06</strain>
    </source>
</reference>
<protein>
    <recommendedName>
        <fullName evidence="2">CBS domain-containing protein</fullName>
    </recommendedName>
</protein>
<feature type="domain" description="CBS" evidence="2">
    <location>
        <begin position="20"/>
        <end position="80"/>
    </location>
</feature>
<dbReference type="InterPro" id="IPR046342">
    <property type="entry name" value="CBS_dom_sf"/>
</dbReference>
<keyword evidence="1" id="KW-0129">CBS domain</keyword>
<dbReference type="Pfam" id="PF00571">
    <property type="entry name" value="CBS"/>
    <property type="match status" value="2"/>
</dbReference>
<feature type="non-terminal residue" evidence="3">
    <location>
        <position position="1"/>
    </location>
</feature>
<accession>X0WWU8</accession>
<dbReference type="Gene3D" id="3.10.580.10">
    <property type="entry name" value="CBS-domain"/>
    <property type="match status" value="1"/>
</dbReference>
<dbReference type="InterPro" id="IPR000644">
    <property type="entry name" value="CBS_dom"/>
</dbReference>
<dbReference type="PANTHER" id="PTHR43080:SF4">
    <property type="entry name" value="CRO-LIKE PROTEIN"/>
    <property type="match status" value="1"/>
</dbReference>
<dbReference type="PANTHER" id="PTHR43080">
    <property type="entry name" value="CBS DOMAIN-CONTAINING PROTEIN CBSX3, MITOCHONDRIAL"/>
    <property type="match status" value="1"/>
</dbReference>
<dbReference type="EMBL" id="BARS01046336">
    <property type="protein sequence ID" value="GAG28913.1"/>
    <property type="molecule type" value="Genomic_DNA"/>
</dbReference>
<dbReference type="InterPro" id="IPR051257">
    <property type="entry name" value="Diverse_CBS-Domain"/>
</dbReference>
<gene>
    <name evidence="3" type="ORF">S01H1_69761</name>
</gene>
<evidence type="ECO:0000259" key="2">
    <source>
        <dbReference type="PROSITE" id="PS51371"/>
    </source>
</evidence>
<dbReference type="SUPFAM" id="SSF54631">
    <property type="entry name" value="CBS-domain pair"/>
    <property type="match status" value="1"/>
</dbReference>
<evidence type="ECO:0000256" key="1">
    <source>
        <dbReference type="ARBA" id="ARBA00023122"/>
    </source>
</evidence>
<dbReference type="SMART" id="SM00116">
    <property type="entry name" value="CBS"/>
    <property type="match status" value="1"/>
</dbReference>
<evidence type="ECO:0000313" key="3">
    <source>
        <dbReference type="EMBL" id="GAG28913.1"/>
    </source>
</evidence>
<sequence length="134" mass="14649">IFDALESLEEGRETKVGEIMTRGLISISGEKAVKDAVNLMNEYGFSQIPVMDDGRPIGSVTEKTIIDKLIGVDGEGHIAERRISEIMDDPFPQVGEDAPVSLVANMLRVYHAVLVHSKDQITGIVTKADLMKIL</sequence>
<name>X0WWU8_9ZZZZ</name>
<organism evidence="3">
    <name type="scientific">marine sediment metagenome</name>
    <dbReference type="NCBI Taxonomy" id="412755"/>
    <lineage>
        <taxon>unclassified sequences</taxon>
        <taxon>metagenomes</taxon>
        <taxon>ecological metagenomes</taxon>
    </lineage>
</organism>
<comment type="caution">
    <text evidence="3">The sequence shown here is derived from an EMBL/GenBank/DDBJ whole genome shotgun (WGS) entry which is preliminary data.</text>
</comment>
<proteinExistence type="predicted"/>